<feature type="transmembrane region" description="Helical" evidence="1">
    <location>
        <begin position="59"/>
        <end position="83"/>
    </location>
</feature>
<feature type="transmembrane region" description="Helical" evidence="1">
    <location>
        <begin position="131"/>
        <end position="148"/>
    </location>
</feature>
<reference evidence="2 3" key="2">
    <citation type="journal article" date="2023" name="Plant Pathol.">
        <title>Dismantling and reorganizing Pseudomonas marginalis sensu#lato.</title>
        <authorList>
            <person name="Sawada H."/>
            <person name="Fujikawa T."/>
            <person name="Satou M."/>
        </authorList>
    </citation>
    <scope>NUCLEOTIDE SEQUENCE [LARGE SCALE GENOMIC DNA]</scope>
    <source>
        <strain evidence="2 3">MAFF 301381</strain>
    </source>
</reference>
<proteinExistence type="predicted"/>
<dbReference type="Pfam" id="PF10754">
    <property type="entry name" value="DUF2569"/>
    <property type="match status" value="1"/>
</dbReference>
<dbReference type="RefSeq" id="WP_141063239.1">
    <property type="nucleotide sequence ID" value="NZ_JAFHKI010000027.1"/>
</dbReference>
<dbReference type="InterPro" id="IPR019690">
    <property type="entry name" value="DUF2569"/>
</dbReference>
<gene>
    <name evidence="2" type="ORF">JWR99_23585</name>
</gene>
<keyword evidence="3" id="KW-1185">Reference proteome</keyword>
<name>A0A9X0YGA9_9PSED</name>
<accession>A0A9X0YGA9</accession>
<organism evidence="2 3">
    <name type="scientific">Pseudomonas lactucae</name>
    <dbReference type="NCBI Taxonomy" id="2813360"/>
    <lineage>
        <taxon>Bacteria</taxon>
        <taxon>Pseudomonadati</taxon>
        <taxon>Pseudomonadota</taxon>
        <taxon>Gammaproteobacteria</taxon>
        <taxon>Pseudomonadales</taxon>
        <taxon>Pseudomonadaceae</taxon>
        <taxon>Pseudomonas</taxon>
    </lineage>
</organism>
<feature type="transmembrane region" description="Helical" evidence="1">
    <location>
        <begin position="12"/>
        <end position="39"/>
    </location>
</feature>
<evidence type="ECO:0000256" key="1">
    <source>
        <dbReference type="SAM" id="Phobius"/>
    </source>
</evidence>
<sequence length="172" mass="19540">MQESKHPRGLRGWLILIGIGLVLTVARFSYSVIAVYYPIFTDGSFTALTTPGTHLYNALWAPFLISEALYNSIMGSFSIYLTYLFFTKHYLFPRLYIAALVAWAVFVPLDAWVSSFVLVNEPIFDYDTTKEMIRVLIGVFVWVPYMLVSKRVKATFVKHRPVVANTRGNAAV</sequence>
<evidence type="ECO:0000313" key="3">
    <source>
        <dbReference type="Proteomes" id="UP001154860"/>
    </source>
</evidence>
<protein>
    <submittedName>
        <fullName evidence="2">DUF2569 domain-containing protein</fullName>
    </submittedName>
</protein>
<keyword evidence="1" id="KW-1133">Transmembrane helix</keyword>
<dbReference type="Proteomes" id="UP001154860">
    <property type="component" value="Unassembled WGS sequence"/>
</dbReference>
<reference evidence="2 3" key="1">
    <citation type="journal article" date="2021" name="Int. J. Syst. Evol. Microbiol.">
        <title>Pseudomonas lactucae sp. nov., a pathogen causing bacterial rot of lettuce in Japan.</title>
        <authorList>
            <person name="Sawada H."/>
            <person name="Fujikawa T."/>
            <person name="Satou M."/>
        </authorList>
    </citation>
    <scope>NUCLEOTIDE SEQUENCE [LARGE SCALE GENOMIC DNA]</scope>
    <source>
        <strain evidence="2 3">MAFF 301381</strain>
    </source>
</reference>
<dbReference type="AlphaFoldDB" id="A0A9X0YGA9"/>
<feature type="transmembrane region" description="Helical" evidence="1">
    <location>
        <begin position="95"/>
        <end position="119"/>
    </location>
</feature>
<keyword evidence="1" id="KW-0812">Transmembrane</keyword>
<dbReference type="EMBL" id="JAFHKJ010000118">
    <property type="protein sequence ID" value="MBN2978759.1"/>
    <property type="molecule type" value="Genomic_DNA"/>
</dbReference>
<keyword evidence="1" id="KW-0472">Membrane</keyword>
<evidence type="ECO:0000313" key="2">
    <source>
        <dbReference type="EMBL" id="MBN2978759.1"/>
    </source>
</evidence>
<comment type="caution">
    <text evidence="2">The sequence shown here is derived from an EMBL/GenBank/DDBJ whole genome shotgun (WGS) entry which is preliminary data.</text>
</comment>